<name>A0ABV7GVF9_9RHOB</name>
<reference evidence="4" key="1">
    <citation type="journal article" date="2019" name="Int. J. Syst. Evol. Microbiol.">
        <title>The Global Catalogue of Microorganisms (GCM) 10K type strain sequencing project: providing services to taxonomists for standard genome sequencing and annotation.</title>
        <authorList>
            <consortium name="The Broad Institute Genomics Platform"/>
            <consortium name="The Broad Institute Genome Sequencing Center for Infectious Disease"/>
            <person name="Wu L."/>
            <person name="Ma J."/>
        </authorList>
    </citation>
    <scope>NUCLEOTIDE SEQUENCE [LARGE SCALE GENOMIC DNA]</scope>
    <source>
        <strain evidence="4">KCTC 52366</strain>
    </source>
</reference>
<gene>
    <name evidence="3" type="primary">ccmI</name>
    <name evidence="3" type="ORF">ACFOGP_17880</name>
</gene>
<keyword evidence="1" id="KW-0201">Cytochrome c-type biogenesis</keyword>
<sequence>MVLSAFWIISALLALAVTALLVLALLRGRALAADPAAAYDVQVYRDQLQEVERDVARGVLTEAEAERVRVEVSRRLLDADRTARAAEAEATAPRGLSIAAAVCTGVAVLAGAFGLYWTLGAPDYPDMPLAARINAAEELLAARRQAELEAAAADSMPEITPDARFAELMDRLRTAMEENPDDPQGLELLVTNEARLGNFAAAYAAKQRLNAVKGDDVTADDYADLADLMILAAGGIVSSEAGTAIDRALALDPANGAARYYDGLLHLQVHRYDLAFSTWDRLLTDSAPDDPWVAPVLAQMPQVAQLAGVRWTPPSAPPIVGPDSPGPTQGDIDAAADLTPEERDQMVRGMVDGLAERLATDGGPPEDWARLIRALGVVQELDRAGAIWTEAQTVFADAPEALDLIRTAAQLAGVAE</sequence>
<protein>
    <submittedName>
        <fullName evidence="3">C-type cytochrome biogenesis protein CcmI</fullName>
    </submittedName>
</protein>
<dbReference type="Proteomes" id="UP001595632">
    <property type="component" value="Unassembled WGS sequence"/>
</dbReference>
<dbReference type="NCBIfam" id="TIGR03142">
    <property type="entry name" value="cytochro_ccmI"/>
    <property type="match status" value="1"/>
</dbReference>
<accession>A0ABV7GVF9</accession>
<dbReference type="InterPro" id="IPR017560">
    <property type="entry name" value="Cyt_c_biogenesis_CcmI"/>
</dbReference>
<comment type="caution">
    <text evidence="3">The sequence shown here is derived from an EMBL/GenBank/DDBJ whole genome shotgun (WGS) entry which is preliminary data.</text>
</comment>
<organism evidence="3 4">
    <name type="scientific">Psychromarinibacter halotolerans</name>
    <dbReference type="NCBI Taxonomy" id="1775175"/>
    <lineage>
        <taxon>Bacteria</taxon>
        <taxon>Pseudomonadati</taxon>
        <taxon>Pseudomonadota</taxon>
        <taxon>Alphaproteobacteria</taxon>
        <taxon>Rhodobacterales</taxon>
        <taxon>Paracoccaceae</taxon>
        <taxon>Psychromarinibacter</taxon>
    </lineage>
</organism>
<dbReference type="Gene3D" id="1.25.40.10">
    <property type="entry name" value="Tetratricopeptide repeat domain"/>
    <property type="match status" value="1"/>
</dbReference>
<dbReference type="EMBL" id="JBHRTB010000010">
    <property type="protein sequence ID" value="MFC3144598.1"/>
    <property type="molecule type" value="Genomic_DNA"/>
</dbReference>
<dbReference type="InterPro" id="IPR011990">
    <property type="entry name" value="TPR-like_helical_dom_sf"/>
</dbReference>
<feature type="chain" id="PRO_5045258586" evidence="2">
    <location>
        <begin position="33"/>
        <end position="416"/>
    </location>
</feature>
<evidence type="ECO:0000313" key="3">
    <source>
        <dbReference type="EMBL" id="MFC3144598.1"/>
    </source>
</evidence>
<keyword evidence="2" id="KW-0732">Signal</keyword>
<keyword evidence="4" id="KW-1185">Reference proteome</keyword>
<dbReference type="RefSeq" id="WP_275633701.1">
    <property type="nucleotide sequence ID" value="NZ_JARGYD010000006.1"/>
</dbReference>
<feature type="signal peptide" evidence="2">
    <location>
        <begin position="1"/>
        <end position="32"/>
    </location>
</feature>
<proteinExistence type="predicted"/>
<evidence type="ECO:0000256" key="1">
    <source>
        <dbReference type="ARBA" id="ARBA00022748"/>
    </source>
</evidence>
<dbReference type="SUPFAM" id="SSF48452">
    <property type="entry name" value="TPR-like"/>
    <property type="match status" value="1"/>
</dbReference>
<evidence type="ECO:0000256" key="2">
    <source>
        <dbReference type="SAM" id="SignalP"/>
    </source>
</evidence>
<evidence type="ECO:0000313" key="4">
    <source>
        <dbReference type="Proteomes" id="UP001595632"/>
    </source>
</evidence>